<comment type="catalytic activity">
    <reaction evidence="1 4">
        <text>3-hydroxy-2-methylpropanoyl-CoA + H2O = 3-hydroxy-2-methylpropanoate + CoA + H(+)</text>
        <dbReference type="Rhea" id="RHEA:20888"/>
        <dbReference type="ChEBI" id="CHEBI:11805"/>
        <dbReference type="ChEBI" id="CHEBI:15377"/>
        <dbReference type="ChEBI" id="CHEBI:15378"/>
        <dbReference type="ChEBI" id="CHEBI:57287"/>
        <dbReference type="ChEBI" id="CHEBI:57340"/>
        <dbReference type="EC" id="3.1.2.4"/>
    </reaction>
</comment>
<accession>A0A835CIN2</accession>
<evidence type="ECO:0000256" key="4">
    <source>
        <dbReference type="RuleBase" id="RU369070"/>
    </source>
</evidence>
<evidence type="ECO:0000256" key="2">
    <source>
        <dbReference type="ARBA" id="ARBA00011915"/>
    </source>
</evidence>
<dbReference type="AlphaFoldDB" id="A0A835CIN2"/>
<dbReference type="InterPro" id="IPR029045">
    <property type="entry name" value="ClpP/crotonase-like_dom_sf"/>
</dbReference>
<proteinExistence type="inferred from homology"/>
<evidence type="ECO:0000259" key="5">
    <source>
        <dbReference type="Pfam" id="PF16113"/>
    </source>
</evidence>
<name>A0A835CIN2_9FABA</name>
<dbReference type="SUPFAM" id="SSF52096">
    <property type="entry name" value="ClpP/crotonase"/>
    <property type="match status" value="1"/>
</dbReference>
<keyword evidence="3 4" id="KW-0378">Hydrolase</keyword>
<feature type="domain" description="Enoyl-CoA hydratase/isomerase" evidence="5">
    <location>
        <begin position="20"/>
        <end position="138"/>
    </location>
</feature>
<sequence length="140" mass="15526">MSSLTKTDEDQVLVENKVSVRVLVLNRQRQLNALSFQMVSRLLELFYDFESNSDVKLVVMKGSGRAFCAGGDVAAVVHYARGGNWKFGAKFFETEYRLNYLMATYSKPQVSILNGIVMGGGAGASIHGRFRIATEKTVCF</sequence>
<dbReference type="EC" id="3.1.2.4" evidence="2 4"/>
<dbReference type="PANTHER" id="PTHR43176">
    <property type="entry name" value="3-HYDROXYISOBUTYRYL-COA HYDROLASE-RELATED"/>
    <property type="match status" value="1"/>
</dbReference>
<dbReference type="InterPro" id="IPR032259">
    <property type="entry name" value="HIBYL-CoA-H"/>
</dbReference>
<comment type="similarity">
    <text evidence="4">Belongs to the enoyl-CoA hydratase/isomerase family.</text>
</comment>
<dbReference type="Gene3D" id="3.90.226.10">
    <property type="entry name" value="2-enoyl-CoA Hydratase, Chain A, domain 1"/>
    <property type="match status" value="1"/>
</dbReference>
<dbReference type="Proteomes" id="UP000634136">
    <property type="component" value="Unassembled WGS sequence"/>
</dbReference>
<dbReference type="OrthoDB" id="16820at2759"/>
<evidence type="ECO:0000313" key="7">
    <source>
        <dbReference type="Proteomes" id="UP000634136"/>
    </source>
</evidence>
<protein>
    <recommendedName>
        <fullName evidence="2 4">3-hydroxyisobutyryl-CoA hydrolase</fullName>
        <shortName evidence="4">HIB-CoA hydrolase</shortName>
        <shortName evidence="4">HIBYL-CoA-H</shortName>
        <ecNumber evidence="2 4">3.1.2.4</ecNumber>
    </recommendedName>
    <alternativeName>
        <fullName evidence="4">3-hydroxyisobutyryl-coenzyme A hydrolase</fullName>
    </alternativeName>
</protein>
<dbReference type="GO" id="GO:0003860">
    <property type="term" value="F:3-hydroxyisobutyryl-CoA hydrolase activity"/>
    <property type="evidence" value="ECO:0007669"/>
    <property type="project" value="UniProtKB-UniRule"/>
</dbReference>
<gene>
    <name evidence="6" type="ORF">G2W53_001551</name>
</gene>
<keyword evidence="7" id="KW-1185">Reference proteome</keyword>
<dbReference type="CDD" id="cd06558">
    <property type="entry name" value="crotonase-like"/>
    <property type="match status" value="1"/>
</dbReference>
<dbReference type="Pfam" id="PF16113">
    <property type="entry name" value="ECH_2"/>
    <property type="match status" value="1"/>
</dbReference>
<dbReference type="EMBL" id="JAAIUW010000001">
    <property type="protein sequence ID" value="KAF7844646.1"/>
    <property type="molecule type" value="Genomic_DNA"/>
</dbReference>
<reference evidence="6" key="1">
    <citation type="submission" date="2020-09" db="EMBL/GenBank/DDBJ databases">
        <title>Genome-Enabled Discovery of Anthraquinone Biosynthesis in Senna tora.</title>
        <authorList>
            <person name="Kang S.-H."/>
            <person name="Pandey R.P."/>
            <person name="Lee C.-M."/>
            <person name="Sim J.-S."/>
            <person name="Jeong J.-T."/>
            <person name="Choi B.-S."/>
            <person name="Jung M."/>
            <person name="Ginzburg D."/>
            <person name="Zhao K."/>
            <person name="Won S.Y."/>
            <person name="Oh T.-J."/>
            <person name="Yu Y."/>
            <person name="Kim N.-H."/>
            <person name="Lee O.R."/>
            <person name="Lee T.-H."/>
            <person name="Bashyal P."/>
            <person name="Kim T.-S."/>
            <person name="Lee W.-H."/>
            <person name="Kawkins C."/>
            <person name="Kim C.-K."/>
            <person name="Kim J.S."/>
            <person name="Ahn B.O."/>
            <person name="Rhee S.Y."/>
            <person name="Sohng J.K."/>
        </authorList>
    </citation>
    <scope>NUCLEOTIDE SEQUENCE</scope>
    <source>
        <tissue evidence="6">Leaf</tissue>
    </source>
</reference>
<evidence type="ECO:0000256" key="3">
    <source>
        <dbReference type="ARBA" id="ARBA00022801"/>
    </source>
</evidence>
<dbReference type="GO" id="GO:0006574">
    <property type="term" value="P:L-valine catabolic process"/>
    <property type="evidence" value="ECO:0007669"/>
    <property type="project" value="UniProtKB-UniRule"/>
</dbReference>
<comment type="pathway">
    <text evidence="4">Amino-acid degradation; L-valine degradation.</text>
</comment>
<organism evidence="6 7">
    <name type="scientific">Senna tora</name>
    <dbReference type="NCBI Taxonomy" id="362788"/>
    <lineage>
        <taxon>Eukaryota</taxon>
        <taxon>Viridiplantae</taxon>
        <taxon>Streptophyta</taxon>
        <taxon>Embryophyta</taxon>
        <taxon>Tracheophyta</taxon>
        <taxon>Spermatophyta</taxon>
        <taxon>Magnoliopsida</taxon>
        <taxon>eudicotyledons</taxon>
        <taxon>Gunneridae</taxon>
        <taxon>Pentapetalae</taxon>
        <taxon>rosids</taxon>
        <taxon>fabids</taxon>
        <taxon>Fabales</taxon>
        <taxon>Fabaceae</taxon>
        <taxon>Caesalpinioideae</taxon>
        <taxon>Cassia clade</taxon>
        <taxon>Senna</taxon>
    </lineage>
</organism>
<evidence type="ECO:0000313" key="6">
    <source>
        <dbReference type="EMBL" id="KAF7844646.1"/>
    </source>
</evidence>
<comment type="caution">
    <text evidence="6">The sequence shown here is derived from an EMBL/GenBank/DDBJ whole genome shotgun (WGS) entry which is preliminary data.</text>
</comment>
<dbReference type="PANTHER" id="PTHR43176:SF3">
    <property type="entry name" value="3-HYDROXYISOBUTYRYL-COA HYDROLASE, MITOCHONDRIAL"/>
    <property type="match status" value="1"/>
</dbReference>
<dbReference type="InterPro" id="IPR045004">
    <property type="entry name" value="ECH_dom"/>
</dbReference>
<evidence type="ECO:0000256" key="1">
    <source>
        <dbReference type="ARBA" id="ARBA00001709"/>
    </source>
</evidence>
<comment type="function">
    <text evidence="4">Hydrolyzes 3-hydroxyisobutyryl-CoA (HIBYL-CoA), a saline catabolite. Has high activity toward isobutyryl-CoA. Could be an isobutyryl-CoA dehydrogenase that functions in valine catabolism.</text>
</comment>